<feature type="transmembrane region" description="Helical" evidence="1">
    <location>
        <begin position="23"/>
        <end position="43"/>
    </location>
</feature>
<evidence type="ECO:0000313" key="3">
    <source>
        <dbReference type="Proteomes" id="UP000004095"/>
    </source>
</evidence>
<gene>
    <name evidence="2" type="ORF">M23134_03927</name>
</gene>
<dbReference type="EMBL" id="AAWS01000016">
    <property type="protein sequence ID" value="EAY28375.1"/>
    <property type="molecule type" value="Genomic_DNA"/>
</dbReference>
<sequence length="171" mass="19801">MNKINASTMEQETVLKYNIWKQIIWMLLGLSLVPGALWLLSLYTDNLDGWQYDAWWILALGVVCAIFAVWHSGRTSHRFVLRSEGISIDYELFYWHHINEARLTQRGRELPTLTLYLPDETVPYLVQLSEAQYAVLLKALKAALGDKLKVSPRARKAQRVEVNTNIYHDPD</sequence>
<evidence type="ECO:0000313" key="2">
    <source>
        <dbReference type="EMBL" id="EAY28375.1"/>
    </source>
</evidence>
<name>A1ZMJ5_MICM2</name>
<keyword evidence="1" id="KW-0812">Transmembrane</keyword>
<keyword evidence="1" id="KW-1133">Transmembrane helix</keyword>
<reference evidence="2 3" key="1">
    <citation type="submission" date="2007-01" db="EMBL/GenBank/DDBJ databases">
        <authorList>
            <person name="Haygood M."/>
            <person name="Podell S."/>
            <person name="Anderson C."/>
            <person name="Hopkinson B."/>
            <person name="Roe K."/>
            <person name="Barbeau K."/>
            <person name="Gaasterland T."/>
            <person name="Ferriera S."/>
            <person name="Johnson J."/>
            <person name="Kravitz S."/>
            <person name="Beeson K."/>
            <person name="Sutton G."/>
            <person name="Rogers Y.-H."/>
            <person name="Friedman R."/>
            <person name="Frazier M."/>
            <person name="Venter J.C."/>
        </authorList>
    </citation>
    <scope>NUCLEOTIDE SEQUENCE [LARGE SCALE GENOMIC DNA]</scope>
    <source>
        <strain evidence="2 3">ATCC 23134</strain>
    </source>
</reference>
<dbReference type="Proteomes" id="UP000004095">
    <property type="component" value="Unassembled WGS sequence"/>
</dbReference>
<keyword evidence="1" id="KW-0472">Membrane</keyword>
<feature type="transmembrane region" description="Helical" evidence="1">
    <location>
        <begin position="55"/>
        <end position="73"/>
    </location>
</feature>
<keyword evidence="3" id="KW-1185">Reference proteome</keyword>
<accession>A1ZMJ5</accession>
<organism evidence="2 3">
    <name type="scientific">Microscilla marina ATCC 23134</name>
    <dbReference type="NCBI Taxonomy" id="313606"/>
    <lineage>
        <taxon>Bacteria</taxon>
        <taxon>Pseudomonadati</taxon>
        <taxon>Bacteroidota</taxon>
        <taxon>Cytophagia</taxon>
        <taxon>Cytophagales</taxon>
        <taxon>Microscillaceae</taxon>
        <taxon>Microscilla</taxon>
    </lineage>
</organism>
<protein>
    <submittedName>
        <fullName evidence="2">Uncharacterized protein</fullName>
    </submittedName>
</protein>
<proteinExistence type="predicted"/>
<comment type="caution">
    <text evidence="2">The sequence shown here is derived from an EMBL/GenBank/DDBJ whole genome shotgun (WGS) entry which is preliminary data.</text>
</comment>
<evidence type="ECO:0000256" key="1">
    <source>
        <dbReference type="SAM" id="Phobius"/>
    </source>
</evidence>
<dbReference type="AlphaFoldDB" id="A1ZMJ5"/>